<dbReference type="InterPro" id="IPR039506">
    <property type="entry name" value="SPOB_a"/>
</dbReference>
<name>A0ABU5ZF99_9BACL</name>
<keyword evidence="4" id="KW-0812">Transmembrane</keyword>
<dbReference type="SUPFAM" id="SSF55890">
    <property type="entry name" value="Sporulation response regulatory protein Spo0B"/>
    <property type="match status" value="1"/>
</dbReference>
<organism evidence="6 7">
    <name type="scientific">Ferviditalea candida</name>
    <dbReference type="NCBI Taxonomy" id="3108399"/>
    <lineage>
        <taxon>Bacteria</taxon>
        <taxon>Bacillati</taxon>
        <taxon>Bacillota</taxon>
        <taxon>Bacilli</taxon>
        <taxon>Bacillales</taxon>
        <taxon>Paenibacillaceae</taxon>
        <taxon>Ferviditalea</taxon>
    </lineage>
</organism>
<keyword evidence="7" id="KW-1185">Reference proteome</keyword>
<keyword evidence="1" id="KW-0597">Phosphoprotein</keyword>
<reference evidence="6" key="1">
    <citation type="submission" date="2023-12" db="EMBL/GenBank/DDBJ databases">
        <title>Fervidustalea candida gen. nov., sp. nov., a novel member of the family Paenibacillaceae isolated from a geothermal area.</title>
        <authorList>
            <person name="Li W.-J."/>
            <person name="Jiao J.-Y."/>
            <person name="Chen Y."/>
        </authorList>
    </citation>
    <scope>NUCLEOTIDE SEQUENCE</scope>
    <source>
        <strain evidence="6">SYSU GA230002</strain>
    </source>
</reference>
<evidence type="ECO:0000256" key="1">
    <source>
        <dbReference type="ARBA" id="ARBA00022553"/>
    </source>
</evidence>
<gene>
    <name evidence="6" type="ORF">VF724_01665</name>
</gene>
<keyword evidence="4" id="KW-1133">Transmembrane helix</keyword>
<feature type="domain" description="SpoOB alpha-helical" evidence="5">
    <location>
        <begin position="67"/>
        <end position="119"/>
    </location>
</feature>
<comment type="caution">
    <text evidence="6">The sequence shown here is derived from an EMBL/GenBank/DDBJ whole genome shotgun (WGS) entry which is preliminary data.</text>
</comment>
<evidence type="ECO:0000313" key="6">
    <source>
        <dbReference type="EMBL" id="MEB3100366.1"/>
    </source>
</evidence>
<feature type="transmembrane region" description="Helical" evidence="4">
    <location>
        <begin position="7"/>
        <end position="25"/>
    </location>
</feature>
<accession>A0ABU5ZF99</accession>
<keyword evidence="4" id="KW-0472">Membrane</keyword>
<evidence type="ECO:0000259" key="5">
    <source>
        <dbReference type="Pfam" id="PF14689"/>
    </source>
</evidence>
<feature type="transmembrane region" description="Helical" evidence="4">
    <location>
        <begin position="31"/>
        <end position="49"/>
    </location>
</feature>
<sequence>MGKWKWIQVLSGVIILVSLFLLIYISDQRLVLFGFALWMLALFAIWIWIDRRIQRRKLKDAQDEGHQALIRALTYYRHDWMNDLQVLFGYVQLKKYEQLVSCIDNIREKINSESAINRLGIPSLTAELVEFNAASRDLELRLVMGNEVNLSSLSIQPELIHRLVIDTVRGFQIHSVPGGEPNTLNLTIERMEDCIRFDFEYNGKYRKSELSAYLRSTILENSRMAQIESENELREEEADLLFRIPLFA</sequence>
<protein>
    <submittedName>
        <fullName evidence="6">Spo0B domain-containing protein</fullName>
    </submittedName>
</protein>
<dbReference type="RefSeq" id="WP_371752480.1">
    <property type="nucleotide sequence ID" value="NZ_JAYJLD010000002.1"/>
</dbReference>
<evidence type="ECO:0000256" key="3">
    <source>
        <dbReference type="ARBA" id="ARBA00022777"/>
    </source>
</evidence>
<dbReference type="InterPro" id="IPR016120">
    <property type="entry name" value="Sig_transdc_His_kin_SpoOB"/>
</dbReference>
<dbReference type="Gene3D" id="1.10.287.130">
    <property type="match status" value="1"/>
</dbReference>
<dbReference type="EMBL" id="JAYJLD010000002">
    <property type="protein sequence ID" value="MEB3100366.1"/>
    <property type="molecule type" value="Genomic_DNA"/>
</dbReference>
<keyword evidence="2" id="KW-0808">Transferase</keyword>
<evidence type="ECO:0000313" key="7">
    <source>
        <dbReference type="Proteomes" id="UP001310386"/>
    </source>
</evidence>
<evidence type="ECO:0000256" key="4">
    <source>
        <dbReference type="SAM" id="Phobius"/>
    </source>
</evidence>
<dbReference type="Proteomes" id="UP001310386">
    <property type="component" value="Unassembled WGS sequence"/>
</dbReference>
<proteinExistence type="predicted"/>
<evidence type="ECO:0000256" key="2">
    <source>
        <dbReference type="ARBA" id="ARBA00022679"/>
    </source>
</evidence>
<dbReference type="Pfam" id="PF14689">
    <property type="entry name" value="SPOB_a"/>
    <property type="match status" value="1"/>
</dbReference>
<keyword evidence="3" id="KW-0418">Kinase</keyword>